<dbReference type="Proteomes" id="UP001233271">
    <property type="component" value="Chromosome 1"/>
</dbReference>
<dbReference type="GeneID" id="85492506"/>
<name>A0AA48I7R3_9TREE</name>
<proteinExistence type="predicted"/>
<dbReference type="RefSeq" id="XP_060453901.1">
    <property type="nucleotide sequence ID" value="XM_060596960.1"/>
</dbReference>
<gene>
    <name evidence="1" type="ORF">CcaverHIS019_0113530</name>
</gene>
<accession>A0AA48I7R3</accession>
<evidence type="ECO:0000313" key="1">
    <source>
        <dbReference type="EMBL" id="BEI88635.1"/>
    </source>
</evidence>
<keyword evidence="2" id="KW-1185">Reference proteome</keyword>
<reference evidence="1" key="1">
    <citation type="journal article" date="2023" name="BMC Genomics">
        <title>Chromosome-level genome assemblies of Cutaneotrichosporon spp. (Trichosporonales, Basidiomycota) reveal imbalanced evolution between nucleotide sequences and chromosome synteny.</title>
        <authorList>
            <person name="Kobayashi Y."/>
            <person name="Kayamori A."/>
            <person name="Aoki K."/>
            <person name="Shiwa Y."/>
            <person name="Matsutani M."/>
            <person name="Fujita N."/>
            <person name="Sugita T."/>
            <person name="Iwasaki W."/>
            <person name="Tanaka N."/>
            <person name="Takashima M."/>
        </authorList>
    </citation>
    <scope>NUCLEOTIDE SEQUENCE</scope>
    <source>
        <strain evidence="1">HIS019</strain>
    </source>
</reference>
<evidence type="ECO:0000313" key="2">
    <source>
        <dbReference type="Proteomes" id="UP001233271"/>
    </source>
</evidence>
<dbReference type="KEGG" id="ccac:CcaHIS019_0113530"/>
<dbReference type="EMBL" id="AP028212">
    <property type="protein sequence ID" value="BEI88635.1"/>
    <property type="molecule type" value="Genomic_DNA"/>
</dbReference>
<sequence>MYQGIYFGNDRTYRQALKALAQALAQRRRLGSPDVHTGYDAAMSRVLNESAGLMSPDIYTHLTMAGERTNLTDIELKSLQAETDGLFDMLDNLSSTEYLVIDVIGEDIHLQVRATMTMALCLLPRRPRASSCPPRRALG</sequence>
<dbReference type="AlphaFoldDB" id="A0AA48I7R3"/>
<protein>
    <submittedName>
        <fullName evidence="1">Uncharacterized protein</fullName>
    </submittedName>
</protein>
<organism evidence="1 2">
    <name type="scientific">Cutaneotrichosporon cavernicola</name>
    <dbReference type="NCBI Taxonomy" id="279322"/>
    <lineage>
        <taxon>Eukaryota</taxon>
        <taxon>Fungi</taxon>
        <taxon>Dikarya</taxon>
        <taxon>Basidiomycota</taxon>
        <taxon>Agaricomycotina</taxon>
        <taxon>Tremellomycetes</taxon>
        <taxon>Trichosporonales</taxon>
        <taxon>Trichosporonaceae</taxon>
        <taxon>Cutaneotrichosporon</taxon>
    </lineage>
</organism>